<dbReference type="AlphaFoldDB" id="A0A8T0XIT9"/>
<name>A0A8T0XIT9_PANVG</name>
<evidence type="ECO:0000313" key="1">
    <source>
        <dbReference type="EMBL" id="KAG2657143.1"/>
    </source>
</evidence>
<dbReference type="EMBL" id="CM029037">
    <property type="protein sequence ID" value="KAG2657143.1"/>
    <property type="molecule type" value="Genomic_DNA"/>
</dbReference>
<proteinExistence type="predicted"/>
<sequence>MESVSIRKDGMILAWVRRGWLSSSGKTNWPSYLNFFMFIEYLIVCCPLKPSMIWCNFRFHYMVLADDGQRIMPMPKDGMPPQGQPLAYPEAVLLMDPINPDLRGEIKSS</sequence>
<dbReference type="Pfam" id="PF06045">
    <property type="entry name" value="Rhamnogal_lyase"/>
    <property type="match status" value="1"/>
</dbReference>
<dbReference type="PANTHER" id="PTHR32018">
    <property type="entry name" value="RHAMNOGALACTURONATE LYASE FAMILY PROTEIN"/>
    <property type="match status" value="1"/>
</dbReference>
<accession>A0A8T0XIT9</accession>
<reference evidence="1 2" key="1">
    <citation type="submission" date="2020-05" db="EMBL/GenBank/DDBJ databases">
        <title>WGS assembly of Panicum virgatum.</title>
        <authorList>
            <person name="Lovell J.T."/>
            <person name="Jenkins J."/>
            <person name="Shu S."/>
            <person name="Juenger T.E."/>
            <person name="Schmutz J."/>
        </authorList>
    </citation>
    <scope>NUCLEOTIDE SEQUENCE [LARGE SCALE GENOMIC DNA]</scope>
    <source>
        <strain evidence="2">cv. AP13</strain>
    </source>
</reference>
<dbReference type="InterPro" id="IPR051850">
    <property type="entry name" value="Polysacch_Lyase_4"/>
</dbReference>
<keyword evidence="2" id="KW-1185">Reference proteome</keyword>
<gene>
    <name evidence="1" type="ORF">PVAP13_1KG191100</name>
</gene>
<evidence type="ECO:0000313" key="2">
    <source>
        <dbReference type="Proteomes" id="UP000823388"/>
    </source>
</evidence>
<dbReference type="InterPro" id="IPR010325">
    <property type="entry name" value="Rhamnogal_lyase"/>
</dbReference>
<protein>
    <submittedName>
        <fullName evidence="1">Uncharacterized protein</fullName>
    </submittedName>
</protein>
<dbReference type="PANTHER" id="PTHR32018:SF1">
    <property type="entry name" value="RHAMNOGALACTURONAN ENDOLYASE"/>
    <property type="match status" value="1"/>
</dbReference>
<organism evidence="1 2">
    <name type="scientific">Panicum virgatum</name>
    <name type="common">Blackwell switchgrass</name>
    <dbReference type="NCBI Taxonomy" id="38727"/>
    <lineage>
        <taxon>Eukaryota</taxon>
        <taxon>Viridiplantae</taxon>
        <taxon>Streptophyta</taxon>
        <taxon>Embryophyta</taxon>
        <taxon>Tracheophyta</taxon>
        <taxon>Spermatophyta</taxon>
        <taxon>Magnoliopsida</taxon>
        <taxon>Liliopsida</taxon>
        <taxon>Poales</taxon>
        <taxon>Poaceae</taxon>
        <taxon>PACMAD clade</taxon>
        <taxon>Panicoideae</taxon>
        <taxon>Panicodae</taxon>
        <taxon>Paniceae</taxon>
        <taxon>Panicinae</taxon>
        <taxon>Panicum</taxon>
        <taxon>Panicum sect. Hiantes</taxon>
    </lineage>
</organism>
<comment type="caution">
    <text evidence="1">The sequence shown here is derived from an EMBL/GenBank/DDBJ whole genome shotgun (WGS) entry which is preliminary data.</text>
</comment>
<dbReference type="Proteomes" id="UP000823388">
    <property type="component" value="Chromosome 1K"/>
</dbReference>